<comment type="subcellular location">
    <subcellularLocation>
        <location evidence="1">Membrane</location>
    </subcellularLocation>
</comment>
<dbReference type="GO" id="GO:0009897">
    <property type="term" value="C:external side of plasma membrane"/>
    <property type="evidence" value="ECO:0007669"/>
    <property type="project" value="TreeGrafter"/>
</dbReference>
<keyword evidence="3" id="KW-0472">Membrane</keyword>
<evidence type="ECO:0000256" key="2">
    <source>
        <dbReference type="ARBA" id="ARBA00022729"/>
    </source>
</evidence>
<dbReference type="InterPro" id="IPR036179">
    <property type="entry name" value="Ig-like_dom_sf"/>
</dbReference>
<name>A0A8C8SNK7_9SAUR</name>
<reference evidence="7" key="2">
    <citation type="submission" date="2025-09" db="UniProtKB">
        <authorList>
            <consortium name="Ensembl"/>
        </authorList>
    </citation>
    <scope>IDENTIFICATION</scope>
</reference>
<evidence type="ECO:0000256" key="3">
    <source>
        <dbReference type="ARBA" id="ARBA00023136"/>
    </source>
</evidence>
<proteinExistence type="predicted"/>
<feature type="domain" description="Ig-like" evidence="6">
    <location>
        <begin position="114"/>
        <end position="195"/>
    </location>
</feature>
<accession>A0A8C8SNK7</accession>
<dbReference type="AlphaFoldDB" id="A0A8C8SNK7"/>
<evidence type="ECO:0000256" key="5">
    <source>
        <dbReference type="SAM" id="MobiDB-lite"/>
    </source>
</evidence>
<keyword evidence="8" id="KW-1185">Reference proteome</keyword>
<keyword evidence="4" id="KW-0325">Glycoprotein</keyword>
<dbReference type="InterPro" id="IPR013783">
    <property type="entry name" value="Ig-like_fold"/>
</dbReference>
<evidence type="ECO:0000256" key="1">
    <source>
        <dbReference type="ARBA" id="ARBA00004370"/>
    </source>
</evidence>
<evidence type="ECO:0000259" key="6">
    <source>
        <dbReference type="PROSITE" id="PS50835"/>
    </source>
</evidence>
<dbReference type="PANTHER" id="PTHR12080:SF18">
    <property type="entry name" value="SLAM FAMILY MEMBER 9"/>
    <property type="match status" value="1"/>
</dbReference>
<evidence type="ECO:0000313" key="8">
    <source>
        <dbReference type="Proteomes" id="UP000694393"/>
    </source>
</evidence>
<dbReference type="InterPro" id="IPR015631">
    <property type="entry name" value="CD2/SLAM_rcpt"/>
</dbReference>
<dbReference type="PANTHER" id="PTHR12080">
    <property type="entry name" value="SIGNALING LYMPHOCYTIC ACTIVATION MOLECULE"/>
    <property type="match status" value="1"/>
</dbReference>
<evidence type="ECO:0000256" key="4">
    <source>
        <dbReference type="ARBA" id="ARBA00023180"/>
    </source>
</evidence>
<keyword evidence="2" id="KW-0732">Signal</keyword>
<dbReference type="SMART" id="SM00409">
    <property type="entry name" value="IG"/>
    <property type="match status" value="1"/>
</dbReference>
<feature type="compositionally biased region" description="Polar residues" evidence="5">
    <location>
        <begin position="179"/>
        <end position="191"/>
    </location>
</feature>
<dbReference type="CDD" id="cd00096">
    <property type="entry name" value="Ig"/>
    <property type="match status" value="1"/>
</dbReference>
<dbReference type="SUPFAM" id="SSF48726">
    <property type="entry name" value="Immunoglobulin"/>
    <property type="match status" value="2"/>
</dbReference>
<dbReference type="Ensembl" id="ENSPCET00000023374.1">
    <property type="protein sequence ID" value="ENSPCEP00000022617.1"/>
    <property type="gene ID" value="ENSPCEG00000017251.1"/>
</dbReference>
<dbReference type="PROSITE" id="PS50835">
    <property type="entry name" value="IG_LIKE"/>
    <property type="match status" value="1"/>
</dbReference>
<dbReference type="InterPro" id="IPR003599">
    <property type="entry name" value="Ig_sub"/>
</dbReference>
<dbReference type="Gene3D" id="2.60.40.10">
    <property type="entry name" value="Immunoglobulins"/>
    <property type="match status" value="2"/>
</dbReference>
<protein>
    <recommendedName>
        <fullName evidence="6">Ig-like domain-containing protein</fullName>
    </recommendedName>
</protein>
<dbReference type="InterPro" id="IPR007110">
    <property type="entry name" value="Ig-like_dom"/>
</dbReference>
<evidence type="ECO:0000313" key="7">
    <source>
        <dbReference type="Ensembl" id="ENSPCEP00000022617.1"/>
    </source>
</evidence>
<reference evidence="7" key="1">
    <citation type="submission" date="2025-08" db="UniProtKB">
        <authorList>
            <consortium name="Ensembl"/>
        </authorList>
    </citation>
    <scope>IDENTIFICATION</scope>
</reference>
<dbReference type="Proteomes" id="UP000694393">
    <property type="component" value="Unplaced"/>
</dbReference>
<sequence>MASIPWTLKLKELTGIEGGTVTFFLGIPAEQYESVAWTVNQTRSLVNVGTGTTPTILDKSYEERLRVPARNDSLQLSNLRMEDTGTYSAQITFTKGTMHRQFTLRMYRKWVPAPTIACDSVTCGNETCDYSLTCTVRGGENVTYQWTHPAGDAVVSTGPILQISQRPPADPLTITCTAQNPVSDSSTTSSAKEICPGKSSAHTGRAGTGSLSLHPPQTFNPRQYLVPISPLLWQSQWAKSLSHRDSLKGSNQPLLPPA</sequence>
<dbReference type="GO" id="GO:0042110">
    <property type="term" value="P:T cell activation"/>
    <property type="evidence" value="ECO:0007669"/>
    <property type="project" value="TreeGrafter"/>
</dbReference>
<organism evidence="7 8">
    <name type="scientific">Pelusios castaneus</name>
    <name type="common">West African mud turtle</name>
    <dbReference type="NCBI Taxonomy" id="367368"/>
    <lineage>
        <taxon>Eukaryota</taxon>
        <taxon>Metazoa</taxon>
        <taxon>Chordata</taxon>
        <taxon>Craniata</taxon>
        <taxon>Vertebrata</taxon>
        <taxon>Euteleostomi</taxon>
        <taxon>Archelosauria</taxon>
        <taxon>Testudinata</taxon>
        <taxon>Testudines</taxon>
        <taxon>Pleurodira</taxon>
        <taxon>Pelomedusidae</taxon>
        <taxon>Pelusios</taxon>
    </lineage>
</organism>
<feature type="region of interest" description="Disordered" evidence="5">
    <location>
        <begin position="179"/>
        <end position="215"/>
    </location>
</feature>